<dbReference type="InterPro" id="IPR032675">
    <property type="entry name" value="LRR_dom_sf"/>
</dbReference>
<dbReference type="EMBL" id="FOKQ01000054">
    <property type="protein sequence ID" value="SFD26167.1"/>
    <property type="molecule type" value="Genomic_DNA"/>
</dbReference>
<feature type="transmembrane region" description="Helical" evidence="1">
    <location>
        <begin position="6"/>
        <end position="24"/>
    </location>
</feature>
<sequence length="143" mass="16246">MNKKKIIITVCVVLIVLVRIYTPYLGKPFLIYCRGGGGSKERFYLSSDVKKILQISSHDSCVKFIRYCSNLEELTVLGYPETFNIKDISNPNLKKLDMSGYGVNWSSLNNCTELEDLSICFGDFNTTEDISELKNLEKLSIIK</sequence>
<evidence type="ECO:0000313" key="3">
    <source>
        <dbReference type="Proteomes" id="UP000182192"/>
    </source>
</evidence>
<keyword evidence="1" id="KW-0472">Membrane</keyword>
<dbReference type="Proteomes" id="UP000182192">
    <property type="component" value="Unassembled WGS sequence"/>
</dbReference>
<gene>
    <name evidence="2" type="ORF">SAMN02910406_03526</name>
</gene>
<dbReference type="AlphaFoldDB" id="A0A1I1QW00"/>
<name>A0A1I1QW00_RUMAL</name>
<dbReference type="RefSeq" id="WP_074963273.1">
    <property type="nucleotide sequence ID" value="NZ_FOKQ01000054.1"/>
</dbReference>
<dbReference type="SUPFAM" id="SSF52047">
    <property type="entry name" value="RNI-like"/>
    <property type="match status" value="1"/>
</dbReference>
<organism evidence="2 3">
    <name type="scientific">Ruminococcus albus</name>
    <dbReference type="NCBI Taxonomy" id="1264"/>
    <lineage>
        <taxon>Bacteria</taxon>
        <taxon>Bacillati</taxon>
        <taxon>Bacillota</taxon>
        <taxon>Clostridia</taxon>
        <taxon>Eubacteriales</taxon>
        <taxon>Oscillospiraceae</taxon>
        <taxon>Ruminococcus</taxon>
    </lineage>
</organism>
<evidence type="ECO:0000256" key="1">
    <source>
        <dbReference type="SAM" id="Phobius"/>
    </source>
</evidence>
<evidence type="ECO:0000313" key="2">
    <source>
        <dbReference type="EMBL" id="SFD26167.1"/>
    </source>
</evidence>
<keyword evidence="1" id="KW-1133">Transmembrane helix</keyword>
<accession>A0A1I1QW00</accession>
<protein>
    <submittedName>
        <fullName evidence="2">Uncharacterized protein</fullName>
    </submittedName>
</protein>
<dbReference type="Gene3D" id="3.80.10.10">
    <property type="entry name" value="Ribonuclease Inhibitor"/>
    <property type="match status" value="1"/>
</dbReference>
<reference evidence="2 3" key="1">
    <citation type="submission" date="2016-10" db="EMBL/GenBank/DDBJ databases">
        <authorList>
            <person name="de Groot N.N."/>
        </authorList>
    </citation>
    <scope>NUCLEOTIDE SEQUENCE [LARGE SCALE GENOMIC DNA]</scope>
    <source>
        <strain evidence="2 3">AR67</strain>
    </source>
</reference>
<proteinExistence type="predicted"/>
<keyword evidence="1" id="KW-0812">Transmembrane</keyword>